<evidence type="ECO:0000256" key="1">
    <source>
        <dbReference type="SAM" id="Phobius"/>
    </source>
</evidence>
<dbReference type="GO" id="GO:0006508">
    <property type="term" value="P:proteolysis"/>
    <property type="evidence" value="ECO:0007669"/>
    <property type="project" value="UniProtKB-KW"/>
</dbReference>
<keyword evidence="1" id="KW-0472">Membrane</keyword>
<feature type="transmembrane region" description="Helical" evidence="1">
    <location>
        <begin position="90"/>
        <end position="107"/>
    </location>
</feature>
<evidence type="ECO:0000313" key="2">
    <source>
        <dbReference type="EMBL" id="CAA6801644.1"/>
    </source>
</evidence>
<organism evidence="2">
    <name type="scientific">uncultured Thiotrichaceae bacterium</name>
    <dbReference type="NCBI Taxonomy" id="298394"/>
    <lineage>
        <taxon>Bacteria</taxon>
        <taxon>Pseudomonadati</taxon>
        <taxon>Pseudomonadota</taxon>
        <taxon>Gammaproteobacteria</taxon>
        <taxon>Thiotrichales</taxon>
        <taxon>Thiotrichaceae</taxon>
        <taxon>environmental samples</taxon>
    </lineage>
</organism>
<dbReference type="EMBL" id="CACVAV010000026">
    <property type="protein sequence ID" value="CAA6801644.1"/>
    <property type="molecule type" value="Genomic_DNA"/>
</dbReference>
<name>A0A6S6S993_9GAMM</name>
<accession>A0A6S6S993</accession>
<keyword evidence="2" id="KW-0645">Protease</keyword>
<dbReference type="AlphaFoldDB" id="A0A6S6S993"/>
<protein>
    <submittedName>
        <fullName evidence="2">Membrane protein implicated in regulation of membrane protease activity</fullName>
    </submittedName>
</protein>
<proteinExistence type="predicted"/>
<keyword evidence="2" id="KW-0378">Hydrolase</keyword>
<sequence>MIIPYGYAAATILITEKIGDRNNMTESSQPKKPAQNTQDSGNRVFADLVERVRSGELKARMHYFLFRKGQEAKRSDSILSRYKRRLAEKWPKWLGIGAGITGLFMFLSPEAFSLWQIPLVFILMLLAPAFFELPNTLNALFGHSEHQHLVGSNITLTQPIANGKGQTTLENQEWMISGPDCPTGSTVTIITLDAKTLYVTLSEQKVLSQGADNGE</sequence>
<keyword evidence="1" id="KW-1133">Transmembrane helix</keyword>
<dbReference type="GO" id="GO:0008233">
    <property type="term" value="F:peptidase activity"/>
    <property type="evidence" value="ECO:0007669"/>
    <property type="project" value="UniProtKB-KW"/>
</dbReference>
<reference evidence="2" key="1">
    <citation type="submission" date="2020-01" db="EMBL/GenBank/DDBJ databases">
        <authorList>
            <person name="Meier V. D."/>
            <person name="Meier V D."/>
        </authorList>
    </citation>
    <scope>NUCLEOTIDE SEQUENCE</scope>
    <source>
        <strain evidence="2">HLG_WM_MAG_08</strain>
    </source>
</reference>
<keyword evidence="1" id="KW-0812">Transmembrane</keyword>
<gene>
    <name evidence="2" type="ORF">HELGO_WM28391</name>
</gene>